<proteinExistence type="inferred from homology"/>
<name>A0ABC8QZW7_9AQUA</name>
<evidence type="ECO:0008006" key="10">
    <source>
        <dbReference type="Google" id="ProtNLM"/>
    </source>
</evidence>
<dbReference type="AlphaFoldDB" id="A0ABC8QZW7"/>
<keyword evidence="7" id="KW-0812">Transmembrane</keyword>
<evidence type="ECO:0000256" key="4">
    <source>
        <dbReference type="ARBA" id="ARBA00022968"/>
    </source>
</evidence>
<protein>
    <recommendedName>
        <fullName evidence="10">11-beta-hydroxysteroid dehydrogenase 1B</fullName>
    </recommendedName>
</protein>
<dbReference type="Pfam" id="PF00106">
    <property type="entry name" value="adh_short"/>
    <property type="match status" value="1"/>
</dbReference>
<evidence type="ECO:0000256" key="6">
    <source>
        <dbReference type="RuleBase" id="RU000363"/>
    </source>
</evidence>
<sequence length="359" mass="40297">MDLIHRFLNLVAPPATFFTLLFFVPPLYFFKCFLSFVSSVFYEDVTGKVVLITGASSGIGEHLAYEYAKRGACLSICARREHRLRYVAERALELGATDVIAVRADVSNVNDCKLLVDETLDRFGRLDHLVNNAGINQVCLLEEADDITDYRPVMVIRALPSSQDINFWGSVYTTRFAAPHLRNSKGKIIALSSVVSWLPVPRMSLYNASKAAVMQFFETLRVEFAPDVKITIVTPGLVESELTRGKYLTKGGKLVLDPEMRDVQVGIGPVATTDYCAKAIVDGVCRGDRYVTVPAWFRVTYLWRVFWPEVIDWTYRLLFNPRPGASPEEALSKRLLDLTGAQKILYPETLQIPAEQKGD</sequence>
<reference evidence="8 9" key="1">
    <citation type="submission" date="2024-02" db="EMBL/GenBank/DDBJ databases">
        <authorList>
            <person name="Vignale AGUSTIN F."/>
            <person name="Sosa J E."/>
            <person name="Modenutti C."/>
        </authorList>
    </citation>
    <scope>NUCLEOTIDE SEQUENCE [LARGE SCALE GENOMIC DNA]</scope>
</reference>
<dbReference type="PRINTS" id="PR00080">
    <property type="entry name" value="SDRFAMILY"/>
</dbReference>
<keyword evidence="3" id="KW-0521">NADP</keyword>
<dbReference type="PRINTS" id="PR00081">
    <property type="entry name" value="GDHRDH"/>
</dbReference>
<dbReference type="InterPro" id="IPR020904">
    <property type="entry name" value="Sc_DH/Rdtase_CS"/>
</dbReference>
<comment type="similarity">
    <text evidence="2 6">Belongs to the short-chain dehydrogenases/reductases (SDR) family.</text>
</comment>
<keyword evidence="5" id="KW-0560">Oxidoreductase</keyword>
<keyword evidence="9" id="KW-1185">Reference proteome</keyword>
<evidence type="ECO:0000313" key="8">
    <source>
        <dbReference type="EMBL" id="CAK9138276.1"/>
    </source>
</evidence>
<dbReference type="Gene3D" id="3.40.50.720">
    <property type="entry name" value="NAD(P)-binding Rossmann-like Domain"/>
    <property type="match status" value="1"/>
</dbReference>
<keyword evidence="7" id="KW-0472">Membrane</keyword>
<accession>A0ABC8QZW7</accession>
<organism evidence="8 9">
    <name type="scientific">Ilex paraguariensis</name>
    <name type="common">yerba mate</name>
    <dbReference type="NCBI Taxonomy" id="185542"/>
    <lineage>
        <taxon>Eukaryota</taxon>
        <taxon>Viridiplantae</taxon>
        <taxon>Streptophyta</taxon>
        <taxon>Embryophyta</taxon>
        <taxon>Tracheophyta</taxon>
        <taxon>Spermatophyta</taxon>
        <taxon>Magnoliopsida</taxon>
        <taxon>eudicotyledons</taxon>
        <taxon>Gunneridae</taxon>
        <taxon>Pentapetalae</taxon>
        <taxon>asterids</taxon>
        <taxon>campanulids</taxon>
        <taxon>Aquifoliales</taxon>
        <taxon>Aquifoliaceae</taxon>
        <taxon>Ilex</taxon>
    </lineage>
</organism>
<dbReference type="PANTHER" id="PTHR43391">
    <property type="entry name" value="RETINOL DEHYDROGENASE-RELATED"/>
    <property type="match status" value="1"/>
</dbReference>
<keyword evidence="4" id="KW-0735">Signal-anchor</keyword>
<dbReference type="EMBL" id="CAUOFW020000873">
    <property type="protein sequence ID" value="CAK9138276.1"/>
    <property type="molecule type" value="Genomic_DNA"/>
</dbReference>
<evidence type="ECO:0000256" key="5">
    <source>
        <dbReference type="ARBA" id="ARBA00023002"/>
    </source>
</evidence>
<evidence type="ECO:0000256" key="7">
    <source>
        <dbReference type="SAM" id="Phobius"/>
    </source>
</evidence>
<comment type="caution">
    <text evidence="8">The sequence shown here is derived from an EMBL/GenBank/DDBJ whole genome shotgun (WGS) entry which is preliminary data.</text>
</comment>
<dbReference type="InterPro" id="IPR002347">
    <property type="entry name" value="SDR_fam"/>
</dbReference>
<dbReference type="GO" id="GO:0016491">
    <property type="term" value="F:oxidoreductase activity"/>
    <property type="evidence" value="ECO:0007669"/>
    <property type="project" value="UniProtKB-KW"/>
</dbReference>
<evidence type="ECO:0000313" key="9">
    <source>
        <dbReference type="Proteomes" id="UP001642360"/>
    </source>
</evidence>
<dbReference type="SUPFAM" id="SSF51735">
    <property type="entry name" value="NAD(P)-binding Rossmann-fold domains"/>
    <property type="match status" value="1"/>
</dbReference>
<dbReference type="PANTHER" id="PTHR43391:SF89">
    <property type="entry name" value="11-BETA-HYDROXYSTEROID DEHYDROGENASE 1A-RELATED"/>
    <property type="match status" value="1"/>
</dbReference>
<evidence type="ECO:0000256" key="1">
    <source>
        <dbReference type="ARBA" id="ARBA00004606"/>
    </source>
</evidence>
<feature type="transmembrane region" description="Helical" evidence="7">
    <location>
        <begin position="7"/>
        <end position="30"/>
    </location>
</feature>
<gene>
    <name evidence="8" type="ORF">ILEXP_LOCUS5377</name>
</gene>
<dbReference type="GO" id="GO:0016020">
    <property type="term" value="C:membrane"/>
    <property type="evidence" value="ECO:0007669"/>
    <property type="project" value="UniProtKB-SubCell"/>
</dbReference>
<evidence type="ECO:0000256" key="3">
    <source>
        <dbReference type="ARBA" id="ARBA00022857"/>
    </source>
</evidence>
<keyword evidence="7" id="KW-1133">Transmembrane helix</keyword>
<dbReference type="PROSITE" id="PS00061">
    <property type="entry name" value="ADH_SHORT"/>
    <property type="match status" value="1"/>
</dbReference>
<dbReference type="InterPro" id="IPR036291">
    <property type="entry name" value="NAD(P)-bd_dom_sf"/>
</dbReference>
<evidence type="ECO:0000256" key="2">
    <source>
        <dbReference type="ARBA" id="ARBA00006484"/>
    </source>
</evidence>
<dbReference type="Proteomes" id="UP001642360">
    <property type="component" value="Unassembled WGS sequence"/>
</dbReference>
<comment type="subcellular location">
    <subcellularLocation>
        <location evidence="1">Membrane</location>
        <topology evidence="1">Single-pass type II membrane protein</topology>
    </subcellularLocation>
</comment>